<evidence type="ECO:0000256" key="6">
    <source>
        <dbReference type="ARBA" id="ARBA00023136"/>
    </source>
</evidence>
<feature type="transmembrane region" description="Helical" evidence="7">
    <location>
        <begin position="94"/>
        <end position="118"/>
    </location>
</feature>
<organism evidence="10">
    <name type="scientific">Deinococcus sonorensis KR-87</name>
    <dbReference type="NCBI Taxonomy" id="694439"/>
    <lineage>
        <taxon>Bacteria</taxon>
        <taxon>Thermotogati</taxon>
        <taxon>Deinococcota</taxon>
        <taxon>Deinococci</taxon>
        <taxon>Deinococcales</taxon>
        <taxon>Deinococcaceae</taxon>
        <taxon>Deinococcus</taxon>
    </lineage>
</organism>
<evidence type="ECO:0000259" key="9">
    <source>
        <dbReference type="PROSITE" id="PS50928"/>
    </source>
</evidence>
<feature type="region of interest" description="Disordered" evidence="8">
    <location>
        <begin position="1"/>
        <end position="20"/>
    </location>
</feature>
<feature type="transmembrane region" description="Helical" evidence="7">
    <location>
        <begin position="218"/>
        <end position="241"/>
    </location>
</feature>
<feature type="transmembrane region" description="Helical" evidence="7">
    <location>
        <begin position="160"/>
        <end position="181"/>
    </location>
</feature>
<name>A0AAU7UFY3_9DEIO</name>
<dbReference type="EMBL" id="CP158300">
    <property type="protein sequence ID" value="XBV87199.1"/>
    <property type="molecule type" value="Genomic_DNA"/>
</dbReference>
<gene>
    <name evidence="10" type="ORF">ABOD76_21120</name>
</gene>
<dbReference type="RefSeq" id="WP_350245349.1">
    <property type="nucleotide sequence ID" value="NZ_CP158300.1"/>
</dbReference>
<evidence type="ECO:0000256" key="3">
    <source>
        <dbReference type="ARBA" id="ARBA00022475"/>
    </source>
</evidence>
<feature type="transmembrane region" description="Helical" evidence="7">
    <location>
        <begin position="30"/>
        <end position="53"/>
    </location>
</feature>
<keyword evidence="10" id="KW-0614">Plasmid</keyword>
<comment type="similarity">
    <text evidence="7">Belongs to the binding-protein-dependent transport system permease family.</text>
</comment>
<sequence length="301" mass="33776">MTVQHNPPVTEAPTTARERRPFSRQAGATLFWKVIAFLILCAISVAVLFPGLWMLSTALKADTQVYANPPVWIPNPLRFDNFAKAWSLAPFTRYAINTALYTLAVVIGTVLSSSLAAYGFAKLRFPGRNLLFTLLLSTMMIPGMVTLIPQYILFSKLHWVGTYLPLVVPSFFAGAFFTFLLRQFFMGIPNEYSEAARVDGASDWWIWSRVIMPLSRPALATVAIFTFEGAWDSYVGPLLYLNDERLYTLQVGLQFFRTATVVQWQYLMAAALMVMLPVIILFFTFQRYFVEGAAVSGGVKG</sequence>
<accession>A0AAU7UFY3</accession>
<dbReference type="InterPro" id="IPR000515">
    <property type="entry name" value="MetI-like"/>
</dbReference>
<keyword evidence="5 7" id="KW-1133">Transmembrane helix</keyword>
<dbReference type="InterPro" id="IPR035906">
    <property type="entry name" value="MetI-like_sf"/>
</dbReference>
<geneLocation type="plasmid" evidence="10">
    <name>pDson02</name>
</geneLocation>
<dbReference type="PANTHER" id="PTHR43744:SF12">
    <property type="entry name" value="ABC TRANSPORTER PERMEASE PROTEIN MG189-RELATED"/>
    <property type="match status" value="1"/>
</dbReference>
<dbReference type="GO" id="GO:0005886">
    <property type="term" value="C:plasma membrane"/>
    <property type="evidence" value="ECO:0007669"/>
    <property type="project" value="UniProtKB-SubCell"/>
</dbReference>
<keyword evidence="3" id="KW-1003">Cell membrane</keyword>
<keyword evidence="6 7" id="KW-0472">Membrane</keyword>
<feature type="transmembrane region" description="Helical" evidence="7">
    <location>
        <begin position="130"/>
        <end position="154"/>
    </location>
</feature>
<dbReference type="PROSITE" id="PS50928">
    <property type="entry name" value="ABC_TM1"/>
    <property type="match status" value="1"/>
</dbReference>
<keyword evidence="4 7" id="KW-0812">Transmembrane</keyword>
<dbReference type="SUPFAM" id="SSF161098">
    <property type="entry name" value="MetI-like"/>
    <property type="match status" value="1"/>
</dbReference>
<keyword evidence="2 7" id="KW-0813">Transport</keyword>
<dbReference type="KEGG" id="dsc:ABOD76_21120"/>
<feature type="transmembrane region" description="Helical" evidence="7">
    <location>
        <begin position="261"/>
        <end position="283"/>
    </location>
</feature>
<evidence type="ECO:0000313" key="10">
    <source>
        <dbReference type="EMBL" id="XBV87199.1"/>
    </source>
</evidence>
<dbReference type="Pfam" id="PF00528">
    <property type="entry name" value="BPD_transp_1"/>
    <property type="match status" value="1"/>
</dbReference>
<feature type="domain" description="ABC transmembrane type-1" evidence="9">
    <location>
        <begin position="95"/>
        <end position="285"/>
    </location>
</feature>
<comment type="subcellular location">
    <subcellularLocation>
        <location evidence="1 7">Cell membrane</location>
        <topology evidence="1 7">Multi-pass membrane protein</topology>
    </subcellularLocation>
</comment>
<dbReference type="PANTHER" id="PTHR43744">
    <property type="entry name" value="ABC TRANSPORTER PERMEASE PROTEIN MG189-RELATED-RELATED"/>
    <property type="match status" value="1"/>
</dbReference>
<dbReference type="Gene3D" id="1.10.3720.10">
    <property type="entry name" value="MetI-like"/>
    <property type="match status" value="1"/>
</dbReference>
<evidence type="ECO:0000256" key="2">
    <source>
        <dbReference type="ARBA" id="ARBA00022448"/>
    </source>
</evidence>
<evidence type="ECO:0000256" key="4">
    <source>
        <dbReference type="ARBA" id="ARBA00022692"/>
    </source>
</evidence>
<evidence type="ECO:0000256" key="8">
    <source>
        <dbReference type="SAM" id="MobiDB-lite"/>
    </source>
</evidence>
<dbReference type="AlphaFoldDB" id="A0AAU7UFY3"/>
<evidence type="ECO:0000256" key="1">
    <source>
        <dbReference type="ARBA" id="ARBA00004651"/>
    </source>
</evidence>
<dbReference type="CDD" id="cd06261">
    <property type="entry name" value="TM_PBP2"/>
    <property type="match status" value="1"/>
</dbReference>
<reference evidence="10" key="1">
    <citation type="submission" date="2024-06" db="EMBL/GenBank/DDBJ databases">
        <title>Draft Genome Sequence of Deinococcus sonorensis Type Strain KR-87, a Biofilm Producing Representative of the Genus Deinococcus.</title>
        <authorList>
            <person name="Boren L.S."/>
            <person name="Grosso R.A."/>
            <person name="Hugenberg-Cox A.N."/>
            <person name="Hill J.T.E."/>
            <person name="Albert C.M."/>
            <person name="Tuohy J.M."/>
        </authorList>
    </citation>
    <scope>NUCLEOTIDE SEQUENCE</scope>
    <source>
        <strain evidence="10">KR-87</strain>
        <plasmid evidence="10">pDson02</plasmid>
    </source>
</reference>
<evidence type="ECO:0000256" key="5">
    <source>
        <dbReference type="ARBA" id="ARBA00022989"/>
    </source>
</evidence>
<proteinExistence type="inferred from homology"/>
<protein>
    <submittedName>
        <fullName evidence="10">Carbohydrate ABC transporter permease</fullName>
    </submittedName>
</protein>
<evidence type="ECO:0000256" key="7">
    <source>
        <dbReference type="RuleBase" id="RU363032"/>
    </source>
</evidence>
<dbReference type="GO" id="GO:0055085">
    <property type="term" value="P:transmembrane transport"/>
    <property type="evidence" value="ECO:0007669"/>
    <property type="project" value="InterPro"/>
</dbReference>